<feature type="transmembrane region" description="Helical" evidence="1">
    <location>
        <begin position="46"/>
        <end position="63"/>
    </location>
</feature>
<feature type="transmembrane region" description="Helical" evidence="1">
    <location>
        <begin position="20"/>
        <end position="40"/>
    </location>
</feature>
<name>A0A2U0U7Y5_9BACT</name>
<comment type="caution">
    <text evidence="2">The sequence shown here is derived from an EMBL/GenBank/DDBJ whole genome shotgun (WGS) entry which is preliminary data.</text>
</comment>
<dbReference type="Proteomes" id="UP000245870">
    <property type="component" value="Unassembled WGS sequence"/>
</dbReference>
<proteinExistence type="predicted"/>
<reference evidence="2 3" key="1">
    <citation type="submission" date="2018-05" db="EMBL/GenBank/DDBJ databases">
        <title>Genomic Encyclopedia of Type Strains, Phase IV (KMG-IV): sequencing the most valuable type-strain genomes for metagenomic binning, comparative biology and taxonomic classification.</title>
        <authorList>
            <person name="Goeker M."/>
        </authorList>
    </citation>
    <scope>NUCLEOTIDE SEQUENCE [LARGE SCALE GENOMIC DNA]</scope>
    <source>
        <strain evidence="2 3">DSM 100333</strain>
    </source>
</reference>
<protein>
    <submittedName>
        <fullName evidence="2">Uncharacterized protein</fullName>
    </submittedName>
</protein>
<keyword evidence="3" id="KW-1185">Reference proteome</keyword>
<accession>A0A2U0U7Y5</accession>
<evidence type="ECO:0000313" key="3">
    <source>
        <dbReference type="Proteomes" id="UP000245870"/>
    </source>
</evidence>
<evidence type="ECO:0000256" key="1">
    <source>
        <dbReference type="SAM" id="Phobius"/>
    </source>
</evidence>
<dbReference type="AlphaFoldDB" id="A0A2U0U7Y5"/>
<dbReference type="EMBL" id="QENY01000009">
    <property type="protein sequence ID" value="PVX53734.1"/>
    <property type="molecule type" value="Genomic_DNA"/>
</dbReference>
<gene>
    <name evidence="2" type="ORF">C7379_10974</name>
</gene>
<keyword evidence="1" id="KW-1133">Transmembrane helix</keyword>
<organism evidence="2 3">
    <name type="scientific">Hallella colorans</name>
    <dbReference type="NCBI Taxonomy" id="1703337"/>
    <lineage>
        <taxon>Bacteria</taxon>
        <taxon>Pseudomonadati</taxon>
        <taxon>Bacteroidota</taxon>
        <taxon>Bacteroidia</taxon>
        <taxon>Bacteroidales</taxon>
        <taxon>Prevotellaceae</taxon>
        <taxon>Hallella</taxon>
    </lineage>
</organism>
<keyword evidence="1" id="KW-0812">Transmembrane</keyword>
<evidence type="ECO:0000313" key="2">
    <source>
        <dbReference type="EMBL" id="PVX53734.1"/>
    </source>
</evidence>
<keyword evidence="1" id="KW-0472">Membrane</keyword>
<sequence>MNIAAKLYHVIVSGIKKNRFYLGLPLVYIGVLFLALLFAFGLTNHNVLLLPTIMIIAGIWGFIKYEKSKSDY</sequence>